<dbReference type="Proteomes" id="UP000240892">
    <property type="component" value="Unassembled WGS sequence"/>
</dbReference>
<dbReference type="GO" id="GO:0005525">
    <property type="term" value="F:GTP binding"/>
    <property type="evidence" value="ECO:0007669"/>
    <property type="project" value="UniProtKB-UniRule"/>
</dbReference>
<evidence type="ECO:0000256" key="5">
    <source>
        <dbReference type="ARBA" id="ARBA00022842"/>
    </source>
</evidence>
<keyword evidence="11" id="KW-1185">Reference proteome</keyword>
<comment type="subcellular location">
    <subcellularLocation>
        <location evidence="8">Cytoplasm</location>
    </subcellularLocation>
</comment>
<keyword evidence="1 8" id="KW-0963">Cytoplasm</keyword>
<dbReference type="STRING" id="1006000.GKAS_00919"/>
<evidence type="ECO:0000256" key="3">
    <source>
        <dbReference type="ARBA" id="ARBA00022723"/>
    </source>
</evidence>
<comment type="cofactor">
    <cofactor evidence="8">
        <name>Mg(2+)</name>
        <dbReference type="ChEBI" id="CHEBI:18420"/>
    </cofactor>
</comment>
<accession>A0A2T2XYB0</accession>
<evidence type="ECO:0000256" key="1">
    <source>
        <dbReference type="ARBA" id="ARBA00022490"/>
    </source>
</evidence>
<feature type="binding site" evidence="8">
    <location>
        <position position="71"/>
    </location>
    <ligand>
        <name>GTP</name>
        <dbReference type="ChEBI" id="CHEBI:37565"/>
    </ligand>
</feature>
<organism evidence="10 11">
    <name type="scientific">Kluyvera genomosp. 2</name>
    <dbReference type="NCBI Taxonomy" id="2774054"/>
    <lineage>
        <taxon>Bacteria</taxon>
        <taxon>Pseudomonadati</taxon>
        <taxon>Pseudomonadota</taxon>
        <taxon>Gammaproteobacteria</taxon>
        <taxon>Enterobacterales</taxon>
        <taxon>Enterobacteriaceae</taxon>
        <taxon>Kluyvera</taxon>
    </lineage>
</organism>
<feature type="binding site" evidence="8">
    <location>
        <position position="25"/>
    </location>
    <ligand>
        <name>GTP</name>
        <dbReference type="ChEBI" id="CHEBI:37565"/>
    </ligand>
</feature>
<evidence type="ECO:0000313" key="10">
    <source>
        <dbReference type="EMBL" id="PSR45256.1"/>
    </source>
</evidence>
<protein>
    <recommendedName>
        <fullName evidence="8">Molybdenum cofactor guanylyltransferase</fullName>
        <shortName evidence="8">MoCo guanylyltransferase</shortName>
        <ecNumber evidence="8">2.7.7.77</ecNumber>
    </recommendedName>
    <alternativeName>
        <fullName evidence="8">GTP:molybdopterin guanylyltransferase</fullName>
    </alternativeName>
    <alternativeName>
        <fullName evidence="8">Mo-MPT guanylyltransferase</fullName>
    </alternativeName>
    <alternativeName>
        <fullName evidence="8">Molybdopterin guanylyltransferase</fullName>
    </alternativeName>
    <alternativeName>
        <fullName evidence="8">Molybdopterin-guanine dinucleotide synthase</fullName>
        <shortName evidence="8">MGD synthase</shortName>
    </alternativeName>
</protein>
<dbReference type="EMBL" id="PYHO01000017">
    <property type="protein sequence ID" value="PSR45256.1"/>
    <property type="molecule type" value="Genomic_DNA"/>
</dbReference>
<dbReference type="InterPro" id="IPR013482">
    <property type="entry name" value="Molybde_CF_guanTrfase"/>
</dbReference>
<evidence type="ECO:0000256" key="8">
    <source>
        <dbReference type="HAMAP-Rule" id="MF_00316"/>
    </source>
</evidence>
<evidence type="ECO:0000259" key="9">
    <source>
        <dbReference type="Pfam" id="PF12804"/>
    </source>
</evidence>
<dbReference type="Pfam" id="PF12804">
    <property type="entry name" value="NTP_transf_3"/>
    <property type="match status" value="1"/>
</dbReference>
<proteinExistence type="inferred from homology"/>
<keyword evidence="5 8" id="KW-0460">Magnesium</keyword>
<evidence type="ECO:0000256" key="6">
    <source>
        <dbReference type="ARBA" id="ARBA00023134"/>
    </source>
</evidence>
<comment type="similarity">
    <text evidence="8">Belongs to the MobA family.</text>
</comment>
<dbReference type="GO" id="GO:0061603">
    <property type="term" value="F:molybdenum cofactor guanylyltransferase activity"/>
    <property type="evidence" value="ECO:0007669"/>
    <property type="project" value="UniProtKB-EC"/>
</dbReference>
<dbReference type="InterPro" id="IPR025877">
    <property type="entry name" value="MobA-like_NTP_Trfase"/>
</dbReference>
<keyword evidence="2 8" id="KW-0808">Transferase</keyword>
<dbReference type="Gene3D" id="3.90.550.10">
    <property type="entry name" value="Spore Coat Polysaccharide Biosynthesis Protein SpsA, Chain A"/>
    <property type="match status" value="1"/>
</dbReference>
<feature type="domain" description="MobA-like NTP transferase" evidence="9">
    <location>
        <begin position="9"/>
        <end position="158"/>
    </location>
</feature>
<comment type="catalytic activity">
    <reaction evidence="8">
        <text>Mo-molybdopterin + GTP + H(+) = Mo-molybdopterin guanine dinucleotide + diphosphate</text>
        <dbReference type="Rhea" id="RHEA:34243"/>
        <dbReference type="ChEBI" id="CHEBI:15378"/>
        <dbReference type="ChEBI" id="CHEBI:33019"/>
        <dbReference type="ChEBI" id="CHEBI:37565"/>
        <dbReference type="ChEBI" id="CHEBI:71302"/>
        <dbReference type="ChEBI" id="CHEBI:71310"/>
        <dbReference type="EC" id="2.7.7.77"/>
    </reaction>
</comment>
<feature type="binding site" evidence="8">
    <location>
        <begin position="12"/>
        <end position="14"/>
    </location>
    <ligand>
        <name>GTP</name>
        <dbReference type="ChEBI" id="CHEBI:37565"/>
    </ligand>
</feature>
<evidence type="ECO:0000313" key="11">
    <source>
        <dbReference type="Proteomes" id="UP000240892"/>
    </source>
</evidence>
<evidence type="ECO:0000256" key="7">
    <source>
        <dbReference type="ARBA" id="ARBA00023150"/>
    </source>
</evidence>
<evidence type="ECO:0000256" key="2">
    <source>
        <dbReference type="ARBA" id="ARBA00022679"/>
    </source>
</evidence>
<comment type="caution">
    <text evidence="8">Lacks conserved residue(s) required for the propagation of feature annotation.</text>
</comment>
<keyword evidence="3 8" id="KW-0479">Metal-binding</keyword>
<dbReference type="GO" id="GO:0005737">
    <property type="term" value="C:cytoplasm"/>
    <property type="evidence" value="ECO:0007669"/>
    <property type="project" value="UniProtKB-SubCell"/>
</dbReference>
<name>A0A2T2XYB0_9ENTR</name>
<gene>
    <name evidence="8 10" type="primary">mobA</name>
    <name evidence="10" type="ORF">C8256_18335</name>
</gene>
<dbReference type="HAMAP" id="MF_00316">
    <property type="entry name" value="MobA"/>
    <property type="match status" value="1"/>
</dbReference>
<comment type="domain">
    <text evidence="8">The N-terminal domain determines nucleotide recognition and specific binding, while the C-terminal domain determines the specific binding to the target protein.</text>
</comment>
<keyword evidence="10" id="KW-0548">Nucleotidyltransferase</keyword>
<evidence type="ECO:0000256" key="4">
    <source>
        <dbReference type="ARBA" id="ARBA00022741"/>
    </source>
</evidence>
<dbReference type="GO" id="GO:1902758">
    <property type="term" value="P:bis(molybdopterin guanine dinucleotide)molybdenum biosynthetic process"/>
    <property type="evidence" value="ECO:0007669"/>
    <property type="project" value="TreeGrafter"/>
</dbReference>
<dbReference type="NCBIfam" id="TIGR02665">
    <property type="entry name" value="molyb_mobA"/>
    <property type="match status" value="1"/>
</dbReference>
<dbReference type="InterPro" id="IPR029044">
    <property type="entry name" value="Nucleotide-diphossugar_trans"/>
</dbReference>
<dbReference type="PANTHER" id="PTHR19136:SF81">
    <property type="entry name" value="MOLYBDENUM COFACTOR GUANYLYLTRANSFERASE"/>
    <property type="match status" value="1"/>
</dbReference>
<feature type="binding site" evidence="8">
    <location>
        <position position="101"/>
    </location>
    <ligand>
        <name>Mg(2+)</name>
        <dbReference type="ChEBI" id="CHEBI:18420"/>
    </ligand>
</feature>
<comment type="function">
    <text evidence="8">Transfers a GMP moiety from GTP to Mo-molybdopterin (Mo-MPT) cofactor (Moco or molybdenum cofactor) to form Mo-molybdopterin guanine dinucleotide (Mo-MGD) cofactor.</text>
</comment>
<keyword evidence="7 8" id="KW-0501">Molybdenum cofactor biosynthesis</keyword>
<dbReference type="PANTHER" id="PTHR19136">
    <property type="entry name" value="MOLYBDENUM COFACTOR GUANYLYLTRANSFERASE"/>
    <property type="match status" value="1"/>
</dbReference>
<dbReference type="AlphaFoldDB" id="A0A2T2XYB0"/>
<comment type="caution">
    <text evidence="10">The sequence shown here is derived from an EMBL/GenBank/DDBJ whole genome shotgun (WGS) entry which is preliminary data.</text>
</comment>
<reference evidence="10 11" key="1">
    <citation type="submission" date="2018-03" db="EMBL/GenBank/DDBJ databases">
        <title>First report of an OXA-48+CTX-M-M-producing Kluyvera ascorbata clone recovered from patients admitted in a University Hospital in Madrid, Spain.</title>
        <authorList>
            <person name="Hernandez-Garcia M."/>
            <person name="Leon-Sampedro R."/>
            <person name="Perez-Viso B."/>
            <person name="Morosini M.I."/>
            <person name="Lopez-Fresnena N."/>
            <person name="Coque T.M."/>
            <person name="Bonten M."/>
            <person name="Malhotra-Kumar S."/>
            <person name="Ruiz-Garbajosa P."/>
            <person name="Canton R."/>
        </authorList>
    </citation>
    <scope>NUCLEOTIDE SEQUENCE [LARGE SCALE GENOMIC DNA]</scope>
    <source>
        <strain evidence="10 11">KA2</strain>
    </source>
</reference>
<comment type="subunit">
    <text evidence="8">Monomer.</text>
</comment>
<keyword evidence="4 8" id="KW-0547">Nucleotide-binding</keyword>
<keyword evidence="6 8" id="KW-0342">GTP-binding</keyword>
<sequence length="194" mass="21577">MNAESQITGVVLAGGKASRMGGQDKGLMLLNGKPLWQHVADCLRPQVNNMIISANRNLDIYHQSGLTVITDTLSDFPGPLAGLLSAMQQTSAEWFLFCPCDTPFIPARLVERLVTQRHHAPVVWVHDGDRDHPAVALAHRSLAPLIEDYLARGERRVMVFMRQVGGHSVDFSDMKAAFRNINTLEDLQTHQERT</sequence>
<dbReference type="CDD" id="cd02503">
    <property type="entry name" value="MobA"/>
    <property type="match status" value="1"/>
</dbReference>
<feature type="binding site" evidence="8">
    <location>
        <position position="101"/>
    </location>
    <ligand>
        <name>GTP</name>
        <dbReference type="ChEBI" id="CHEBI:37565"/>
    </ligand>
</feature>
<dbReference type="GO" id="GO:0046872">
    <property type="term" value="F:metal ion binding"/>
    <property type="evidence" value="ECO:0007669"/>
    <property type="project" value="UniProtKB-KW"/>
</dbReference>
<dbReference type="EC" id="2.7.7.77" evidence="8"/>
<dbReference type="SUPFAM" id="SSF53448">
    <property type="entry name" value="Nucleotide-diphospho-sugar transferases"/>
    <property type="match status" value="1"/>
</dbReference>